<keyword evidence="3" id="KW-1185">Reference proteome</keyword>
<sequence>MINGHVSHWWEHIGLPEARPTLTGHHTADVAIVGAGFTGLWTAYYLAKAQPGLKITVVESRHVGYGASGRNGGWLTNTVTGGRERYVKSHGRSAAEAFQDAMNRTVAEVIAVCEVEGIDADIQQGGEFEVAYTPAQEHRLRSHAKAEAQWAHTDTKLLEASEASAKINVAGTRAALWHPHAARIHPAKLVKALAEVVEQLGVTIYENTHVTTIRPRQLEFEGGTLNAEFILRATEGFTSGIKGHKRLWLPMNSSMIATEPLSQGIWDELNWSQGEVLGDFAHVYMYAQRTADDRIAIGGRGVPYKFGSRTDTDGQTPQVTVDGLTEVLHRMFPQTASARVDHAWSGVLGVPRDWAATVGLDPATGLGWAGGYVGTGVATTNLSGRTLRDLVLGDCTELTALPWVNHRVRQWEPEPLRWIATKGLYAAYGKADRSELDGRSTTSPIARMADLITGKP</sequence>
<dbReference type="Pfam" id="PF01266">
    <property type="entry name" value="DAO"/>
    <property type="match status" value="1"/>
</dbReference>
<dbReference type="Proteomes" id="UP000252167">
    <property type="component" value="Unassembled WGS sequence"/>
</dbReference>
<gene>
    <name evidence="2" type="ORF">C1H84_05395</name>
</gene>
<reference evidence="2 3" key="1">
    <citation type="submission" date="2018-01" db="EMBL/GenBank/DDBJ databases">
        <title>Glutamicibacter soli strain NHPC-3 Whole genome sequence and assembly.</title>
        <authorList>
            <person name="Choudhury P."/>
            <person name="Gupta D."/>
            <person name="Sengupta K."/>
            <person name="Jawed A."/>
            <person name="Sultana N."/>
            <person name="Saha P."/>
        </authorList>
    </citation>
    <scope>NUCLEOTIDE SEQUENCE [LARGE SCALE GENOMIC DNA]</scope>
    <source>
        <strain evidence="2 3">NHPC-3</strain>
    </source>
</reference>
<dbReference type="EMBL" id="POAF01000002">
    <property type="protein sequence ID" value="RBM02861.1"/>
    <property type="molecule type" value="Genomic_DNA"/>
</dbReference>
<dbReference type="AlphaFoldDB" id="A0A365YJH5"/>
<proteinExistence type="predicted"/>
<evidence type="ECO:0000259" key="1">
    <source>
        <dbReference type="Pfam" id="PF01266"/>
    </source>
</evidence>
<evidence type="ECO:0000313" key="3">
    <source>
        <dbReference type="Proteomes" id="UP000252167"/>
    </source>
</evidence>
<dbReference type="PANTHER" id="PTHR13847">
    <property type="entry name" value="SARCOSINE DEHYDROGENASE-RELATED"/>
    <property type="match status" value="1"/>
</dbReference>
<dbReference type="RefSeq" id="WP_113606769.1">
    <property type="nucleotide sequence ID" value="NZ_POAF01000002.1"/>
</dbReference>
<dbReference type="InterPro" id="IPR036188">
    <property type="entry name" value="FAD/NAD-bd_sf"/>
</dbReference>
<accession>A0A365YJH5</accession>
<dbReference type="PANTHER" id="PTHR13847:SF285">
    <property type="entry name" value="FAD DEPENDENT OXIDOREDUCTASE DOMAIN-CONTAINING PROTEIN"/>
    <property type="match status" value="1"/>
</dbReference>
<name>A0A365YJH5_9MICC</name>
<dbReference type="InterPro" id="IPR006076">
    <property type="entry name" value="FAD-dep_OxRdtase"/>
</dbReference>
<feature type="domain" description="FAD dependent oxidoreductase" evidence="1">
    <location>
        <begin position="29"/>
        <end position="390"/>
    </location>
</feature>
<evidence type="ECO:0000313" key="2">
    <source>
        <dbReference type="EMBL" id="RBM02861.1"/>
    </source>
</evidence>
<comment type="caution">
    <text evidence="2">The sequence shown here is derived from an EMBL/GenBank/DDBJ whole genome shotgun (WGS) entry which is preliminary data.</text>
</comment>
<protein>
    <submittedName>
        <fullName evidence="2">FAD-dependent oxidoreductase</fullName>
    </submittedName>
</protein>
<dbReference type="Gene3D" id="3.30.9.10">
    <property type="entry name" value="D-Amino Acid Oxidase, subunit A, domain 2"/>
    <property type="match status" value="1"/>
</dbReference>
<dbReference type="GO" id="GO:0005737">
    <property type="term" value="C:cytoplasm"/>
    <property type="evidence" value="ECO:0007669"/>
    <property type="project" value="TreeGrafter"/>
</dbReference>
<organism evidence="2 3">
    <name type="scientific">Glutamicibacter soli</name>
    <dbReference type="NCBI Taxonomy" id="453836"/>
    <lineage>
        <taxon>Bacteria</taxon>
        <taxon>Bacillati</taxon>
        <taxon>Actinomycetota</taxon>
        <taxon>Actinomycetes</taxon>
        <taxon>Micrococcales</taxon>
        <taxon>Micrococcaceae</taxon>
        <taxon>Glutamicibacter</taxon>
    </lineage>
</organism>
<dbReference type="SUPFAM" id="SSF51905">
    <property type="entry name" value="FAD/NAD(P)-binding domain"/>
    <property type="match status" value="1"/>
</dbReference>
<dbReference type="Gene3D" id="3.50.50.60">
    <property type="entry name" value="FAD/NAD(P)-binding domain"/>
    <property type="match status" value="1"/>
</dbReference>